<proteinExistence type="predicted"/>
<dbReference type="CDD" id="cd01949">
    <property type="entry name" value="GGDEF"/>
    <property type="match status" value="1"/>
</dbReference>
<dbReference type="Pfam" id="PF00990">
    <property type="entry name" value="GGDEF"/>
    <property type="match status" value="1"/>
</dbReference>
<dbReference type="InterPro" id="IPR052155">
    <property type="entry name" value="Biofilm_reg_signaling"/>
</dbReference>
<dbReference type="SUPFAM" id="SSF55785">
    <property type="entry name" value="PYP-like sensor domain (PAS domain)"/>
    <property type="match status" value="2"/>
</dbReference>
<dbReference type="NCBIfam" id="TIGR00254">
    <property type="entry name" value="GGDEF"/>
    <property type="match status" value="1"/>
</dbReference>
<feature type="transmembrane region" description="Helical" evidence="1">
    <location>
        <begin position="151"/>
        <end position="171"/>
    </location>
</feature>
<dbReference type="EMBL" id="CADCWO010000165">
    <property type="protein sequence ID" value="CAA9581345.1"/>
    <property type="molecule type" value="Genomic_DNA"/>
</dbReference>
<dbReference type="Pfam" id="PF08447">
    <property type="entry name" value="PAS_3"/>
    <property type="match status" value="1"/>
</dbReference>
<evidence type="ECO:0000256" key="1">
    <source>
        <dbReference type="SAM" id="Phobius"/>
    </source>
</evidence>
<dbReference type="InterPro" id="IPR001633">
    <property type="entry name" value="EAL_dom"/>
</dbReference>
<feature type="transmembrane region" description="Helical" evidence="1">
    <location>
        <begin position="20"/>
        <end position="40"/>
    </location>
</feature>
<dbReference type="PROSITE" id="PS50883">
    <property type="entry name" value="EAL"/>
    <property type="match status" value="1"/>
</dbReference>
<protein>
    <submittedName>
        <fullName evidence="6">Diguanylate cyclase/phosphodiesterase (GGDEF &amp; EAL domains) with PAS/PAC sensor(S)</fullName>
    </submittedName>
</protein>
<keyword evidence="1" id="KW-0812">Transmembrane</keyword>
<dbReference type="InterPro" id="IPR029787">
    <property type="entry name" value="Nucleotide_cyclase"/>
</dbReference>
<feature type="domain" description="PAC" evidence="3">
    <location>
        <begin position="283"/>
        <end position="335"/>
    </location>
</feature>
<evidence type="ECO:0000259" key="5">
    <source>
        <dbReference type="PROSITE" id="PS50887"/>
    </source>
</evidence>
<dbReference type="InterPro" id="IPR035919">
    <property type="entry name" value="EAL_sf"/>
</dbReference>
<dbReference type="InterPro" id="IPR035965">
    <property type="entry name" value="PAS-like_dom_sf"/>
</dbReference>
<dbReference type="InterPro" id="IPR001610">
    <property type="entry name" value="PAC"/>
</dbReference>
<dbReference type="InterPro" id="IPR043128">
    <property type="entry name" value="Rev_trsase/Diguanyl_cyclase"/>
</dbReference>
<reference evidence="6" key="1">
    <citation type="submission" date="2020-02" db="EMBL/GenBank/DDBJ databases">
        <authorList>
            <person name="Meier V. D."/>
        </authorList>
    </citation>
    <scope>NUCLEOTIDE SEQUENCE</scope>
    <source>
        <strain evidence="6">AVDCRST_MAG81</strain>
    </source>
</reference>
<sequence>MKNLPKTIGLARRLADRLLPLTLVIGFLISVGFPAAYYVLECSALQRTATIYATQMAETLQGSALETPTLWKNQPQEYSQVPADWLPEELVNIEVLDATGQPAGHNHKTQEMQAWGNRFVFKGPAAIAANRRKIGKVQAGMSHRQLLETTFILLLVCTTIAASLAALIYFFPIKIVRGAEAQLQKMIEAVQASSNESDRLASCAQASEQRFRNLVHGLDVIVWEGDLKTFTFTFVSQRVEEILGYPIQRWLTEPGFFLNLVYPEDHEQFQALCREFIQEGRAYSLEYRITAADGRLVWVCDTFYVVRDHTDQVTQFRGVMVDITDRKQAESELQRSLSLLRATIESTADGILAVDDLGKIVSFNQKFAQMWQIPEPILTAQDDGQAWAFILDQLKDPEGFLTKIQELHSQPDAEGYDIFEFKDGRVFERYSLPQRLGGESIGRVLSFPDITERKVAEEQLRHDACHDALTGLPNRAFFINCLERAIGRSQRQGGNSGSYLFAVLFLDLDRFKVINDSLGHLIGDQLLIAIARRLEACLRPGDLVARLGGDEFTILLENITDPNEATLVAEQIQGSLALPFDLDGQEVFTTASIGISLSDTSEPGDLLRDADTAMYRAKKYGKAHYEVFVQGMHQDVLVALELKNDLRRAIDRQELQVYYQPIVSLQTNQITGLEALLR</sequence>
<dbReference type="PROSITE" id="PS50113">
    <property type="entry name" value="PAC"/>
    <property type="match status" value="1"/>
</dbReference>
<dbReference type="InterPro" id="IPR000014">
    <property type="entry name" value="PAS"/>
</dbReference>
<dbReference type="SMART" id="SM00086">
    <property type="entry name" value="PAC"/>
    <property type="match status" value="1"/>
</dbReference>
<keyword evidence="1" id="KW-0472">Membrane</keyword>
<dbReference type="SMART" id="SM00267">
    <property type="entry name" value="GGDEF"/>
    <property type="match status" value="1"/>
</dbReference>
<feature type="domain" description="EAL" evidence="4">
    <location>
        <begin position="639"/>
        <end position="678"/>
    </location>
</feature>
<dbReference type="Gene3D" id="3.30.450.20">
    <property type="entry name" value="PAS domain"/>
    <property type="match status" value="2"/>
</dbReference>
<dbReference type="Gene3D" id="3.20.20.450">
    <property type="entry name" value="EAL domain"/>
    <property type="match status" value="1"/>
</dbReference>
<dbReference type="Pfam" id="PF13188">
    <property type="entry name" value="PAS_8"/>
    <property type="match status" value="1"/>
</dbReference>
<feature type="domain" description="GGDEF" evidence="5">
    <location>
        <begin position="499"/>
        <end position="630"/>
    </location>
</feature>
<evidence type="ECO:0000259" key="3">
    <source>
        <dbReference type="PROSITE" id="PS50113"/>
    </source>
</evidence>
<dbReference type="PANTHER" id="PTHR44757">
    <property type="entry name" value="DIGUANYLATE CYCLASE DGCP"/>
    <property type="match status" value="1"/>
</dbReference>
<dbReference type="PANTHER" id="PTHR44757:SF2">
    <property type="entry name" value="BIOFILM ARCHITECTURE MAINTENANCE PROTEIN MBAA"/>
    <property type="match status" value="1"/>
</dbReference>
<keyword evidence="1" id="KW-1133">Transmembrane helix</keyword>
<feature type="domain" description="PAS" evidence="2">
    <location>
        <begin position="207"/>
        <end position="280"/>
    </location>
</feature>
<evidence type="ECO:0000313" key="6">
    <source>
        <dbReference type="EMBL" id="CAA9581345.1"/>
    </source>
</evidence>
<dbReference type="SUPFAM" id="SSF141868">
    <property type="entry name" value="EAL domain-like"/>
    <property type="match status" value="1"/>
</dbReference>
<accession>A0A6J4VRS4</accession>
<dbReference type="InterPro" id="IPR000160">
    <property type="entry name" value="GGDEF_dom"/>
</dbReference>
<dbReference type="PROSITE" id="PS50887">
    <property type="entry name" value="GGDEF"/>
    <property type="match status" value="1"/>
</dbReference>
<dbReference type="AlphaFoldDB" id="A0A6J4VRS4"/>
<dbReference type="NCBIfam" id="TIGR00229">
    <property type="entry name" value="sensory_box"/>
    <property type="match status" value="1"/>
</dbReference>
<dbReference type="CDD" id="cd00130">
    <property type="entry name" value="PAS"/>
    <property type="match status" value="1"/>
</dbReference>
<name>A0A6J4VRS4_9CYAN</name>
<dbReference type="PROSITE" id="PS50112">
    <property type="entry name" value="PAS"/>
    <property type="match status" value="1"/>
</dbReference>
<dbReference type="Gene3D" id="3.30.70.270">
    <property type="match status" value="1"/>
</dbReference>
<dbReference type="InterPro" id="IPR000700">
    <property type="entry name" value="PAS-assoc_C"/>
</dbReference>
<dbReference type="SMART" id="SM00091">
    <property type="entry name" value="PAS"/>
    <property type="match status" value="2"/>
</dbReference>
<organism evidence="6">
    <name type="scientific">uncultured Synechococcales cyanobacterium</name>
    <dbReference type="NCBI Taxonomy" id="1936017"/>
    <lineage>
        <taxon>Bacteria</taxon>
        <taxon>Bacillati</taxon>
        <taxon>Cyanobacteriota</taxon>
        <taxon>Cyanophyceae</taxon>
        <taxon>Synechococcales</taxon>
        <taxon>environmental samples</taxon>
    </lineage>
</organism>
<evidence type="ECO:0000259" key="4">
    <source>
        <dbReference type="PROSITE" id="PS50883"/>
    </source>
</evidence>
<dbReference type="InterPro" id="IPR013655">
    <property type="entry name" value="PAS_fold_3"/>
</dbReference>
<dbReference type="SUPFAM" id="SSF55073">
    <property type="entry name" value="Nucleotide cyclase"/>
    <property type="match status" value="1"/>
</dbReference>
<gene>
    <name evidence="6" type="ORF">AVDCRST_MAG81-3674</name>
</gene>
<evidence type="ECO:0000259" key="2">
    <source>
        <dbReference type="PROSITE" id="PS50112"/>
    </source>
</evidence>